<dbReference type="NCBIfam" id="NF041390">
    <property type="entry name" value="TadE_Rv3655c"/>
    <property type="match status" value="1"/>
</dbReference>
<dbReference type="AlphaFoldDB" id="A0A543DAR7"/>
<organism evidence="1 2">
    <name type="scientific">Pseudonocardia kunmingensis</name>
    <dbReference type="NCBI Taxonomy" id="630975"/>
    <lineage>
        <taxon>Bacteria</taxon>
        <taxon>Bacillati</taxon>
        <taxon>Actinomycetota</taxon>
        <taxon>Actinomycetes</taxon>
        <taxon>Pseudonocardiales</taxon>
        <taxon>Pseudonocardiaceae</taxon>
        <taxon>Pseudonocardia</taxon>
    </lineage>
</organism>
<dbReference type="InterPro" id="IPR049790">
    <property type="entry name" value="Rv3655c/TadE"/>
</dbReference>
<protein>
    <recommendedName>
        <fullName evidence="3">TadE-like protein</fullName>
    </recommendedName>
</protein>
<evidence type="ECO:0008006" key="3">
    <source>
        <dbReference type="Google" id="ProtNLM"/>
    </source>
</evidence>
<dbReference type="EMBL" id="VFPA01000004">
    <property type="protein sequence ID" value="TQM06424.1"/>
    <property type="molecule type" value="Genomic_DNA"/>
</dbReference>
<comment type="caution">
    <text evidence="1">The sequence shown here is derived from an EMBL/GenBank/DDBJ whole genome shotgun (WGS) entry which is preliminary data.</text>
</comment>
<reference evidence="1 2" key="1">
    <citation type="submission" date="2019-06" db="EMBL/GenBank/DDBJ databases">
        <title>Sequencing the genomes of 1000 actinobacteria strains.</title>
        <authorList>
            <person name="Klenk H.-P."/>
        </authorList>
    </citation>
    <scope>NUCLEOTIDE SEQUENCE [LARGE SCALE GENOMIC DNA]</scope>
    <source>
        <strain evidence="1 2">DSM 45301</strain>
    </source>
</reference>
<dbReference type="Proteomes" id="UP000315677">
    <property type="component" value="Unassembled WGS sequence"/>
</dbReference>
<evidence type="ECO:0000313" key="1">
    <source>
        <dbReference type="EMBL" id="TQM06424.1"/>
    </source>
</evidence>
<sequence length="92" mass="9202">MFLAVAVGALTAVAGSVRCVDAARELARLAARGEPERGRVVAAELAPPGARLTLGVQGDLVTAEVSAELVRPLPLRIGGRAVAALEPGAAPP</sequence>
<accession>A0A543DAR7</accession>
<gene>
    <name evidence="1" type="ORF">FB558_6678</name>
</gene>
<dbReference type="RefSeq" id="WP_246106927.1">
    <property type="nucleotide sequence ID" value="NZ_VFPA01000004.1"/>
</dbReference>
<evidence type="ECO:0000313" key="2">
    <source>
        <dbReference type="Proteomes" id="UP000315677"/>
    </source>
</evidence>
<keyword evidence="2" id="KW-1185">Reference proteome</keyword>
<proteinExistence type="predicted"/>
<name>A0A543DAR7_9PSEU</name>